<dbReference type="EMBL" id="JABFUD020000009">
    <property type="protein sequence ID" value="KAI5075542.1"/>
    <property type="molecule type" value="Genomic_DNA"/>
</dbReference>
<evidence type="ECO:0000313" key="1">
    <source>
        <dbReference type="EMBL" id="KAI5075542.1"/>
    </source>
</evidence>
<dbReference type="Proteomes" id="UP000886520">
    <property type="component" value="Chromosome 9"/>
</dbReference>
<reference evidence="1" key="1">
    <citation type="submission" date="2021-01" db="EMBL/GenBank/DDBJ databases">
        <title>Adiantum capillus-veneris genome.</title>
        <authorList>
            <person name="Fang Y."/>
            <person name="Liao Q."/>
        </authorList>
    </citation>
    <scope>NUCLEOTIDE SEQUENCE</scope>
    <source>
        <strain evidence="1">H3</strain>
        <tissue evidence="1">Leaf</tissue>
    </source>
</reference>
<evidence type="ECO:0000313" key="2">
    <source>
        <dbReference type="Proteomes" id="UP000886520"/>
    </source>
</evidence>
<accession>A0A9D4UXF0</accession>
<gene>
    <name evidence="1" type="ORF">GOP47_0009618</name>
</gene>
<proteinExistence type="predicted"/>
<protein>
    <submittedName>
        <fullName evidence="1">Uncharacterized protein</fullName>
    </submittedName>
</protein>
<keyword evidence="2" id="KW-1185">Reference proteome</keyword>
<organism evidence="1 2">
    <name type="scientific">Adiantum capillus-veneris</name>
    <name type="common">Maidenhair fern</name>
    <dbReference type="NCBI Taxonomy" id="13818"/>
    <lineage>
        <taxon>Eukaryota</taxon>
        <taxon>Viridiplantae</taxon>
        <taxon>Streptophyta</taxon>
        <taxon>Embryophyta</taxon>
        <taxon>Tracheophyta</taxon>
        <taxon>Polypodiopsida</taxon>
        <taxon>Polypodiidae</taxon>
        <taxon>Polypodiales</taxon>
        <taxon>Pteridineae</taxon>
        <taxon>Pteridaceae</taxon>
        <taxon>Vittarioideae</taxon>
        <taxon>Adiantum</taxon>
    </lineage>
</organism>
<sequence>MSMEGARQCGGGPNNLLQLLLHRGCVSQSFLHEGHQFVAKRLIIFSVFAYVALIEETTDPISRGCGTLCSISVGVSSTCNYLTRNILPANGLLLDGQFV</sequence>
<dbReference type="AlphaFoldDB" id="A0A9D4UXF0"/>
<name>A0A9D4UXF0_ADICA</name>
<comment type="caution">
    <text evidence="1">The sequence shown here is derived from an EMBL/GenBank/DDBJ whole genome shotgun (WGS) entry which is preliminary data.</text>
</comment>